<dbReference type="AlphaFoldDB" id="A0A836Z2U0"/>
<proteinExistence type="predicted"/>
<gene>
    <name evidence="1" type="ORF">HPS10_04400</name>
</gene>
<accession>A0A836Z2U0</accession>
<evidence type="ECO:0000313" key="2">
    <source>
        <dbReference type="Proteomes" id="UP000027036"/>
    </source>
</evidence>
<dbReference type="EMBL" id="JDSO01000045">
    <property type="protein sequence ID" value="KDB48253.1"/>
    <property type="molecule type" value="Genomic_DNA"/>
</dbReference>
<dbReference type="Proteomes" id="UP000027036">
    <property type="component" value="Unassembled WGS sequence"/>
</dbReference>
<protein>
    <submittedName>
        <fullName evidence="1">Transcriptional regulator</fullName>
    </submittedName>
</protein>
<dbReference type="RefSeq" id="WP_035522966.1">
    <property type="nucleotide sequence ID" value="NZ_JDSO01000045.1"/>
</dbReference>
<comment type="caution">
    <text evidence="1">The sequence shown here is derived from an EMBL/GenBank/DDBJ whole genome shotgun (WGS) entry which is preliminary data.</text>
</comment>
<organism evidence="1 2">
    <name type="scientific">Glaesserella parasuis HPS10</name>
    <dbReference type="NCBI Taxonomy" id="1450514"/>
    <lineage>
        <taxon>Bacteria</taxon>
        <taxon>Pseudomonadati</taxon>
        <taxon>Pseudomonadota</taxon>
        <taxon>Gammaproteobacteria</taxon>
        <taxon>Pasteurellales</taxon>
        <taxon>Pasteurellaceae</taxon>
        <taxon>Glaesserella</taxon>
    </lineage>
</organism>
<reference evidence="1 2" key="1">
    <citation type="submission" date="2014-02" db="EMBL/GenBank/DDBJ databases">
        <title>Comparative genomics of Haemophilus parasuis isolated from pig lungs.</title>
        <authorList>
            <person name="Kittichotirat W."/>
            <person name="Bumgarner R.E."/>
            <person name="Lawrence P."/>
        </authorList>
    </citation>
    <scope>NUCLEOTIDE SEQUENCE [LARGE SCALE GENOMIC DNA]</scope>
    <source>
        <strain evidence="1 2">HPS10</strain>
    </source>
</reference>
<evidence type="ECO:0000313" key="1">
    <source>
        <dbReference type="EMBL" id="KDB48253.1"/>
    </source>
</evidence>
<dbReference type="InterPro" id="IPR026365">
    <property type="entry name" value="BcepMu_gp16"/>
</dbReference>
<dbReference type="NCBIfam" id="TIGR04111">
    <property type="entry name" value="BcepMu_gp16"/>
    <property type="match status" value="1"/>
</dbReference>
<name>A0A836Z2U0_GLAPU</name>
<sequence length="63" mass="6953">MQVVKTAQQVKNELINQGITIKQWAETNGYNPRFVYVVLDGKIKGTRGKSHEIAVKLGLKAAA</sequence>